<organism evidence="11 12">
    <name type="scientific">Coniosporium apollinis</name>
    <dbReference type="NCBI Taxonomy" id="61459"/>
    <lineage>
        <taxon>Eukaryota</taxon>
        <taxon>Fungi</taxon>
        <taxon>Dikarya</taxon>
        <taxon>Ascomycota</taxon>
        <taxon>Pezizomycotina</taxon>
        <taxon>Dothideomycetes</taxon>
        <taxon>Dothideomycetes incertae sedis</taxon>
        <taxon>Coniosporium</taxon>
    </lineage>
</organism>
<keyword evidence="1 9" id="KW-0963">Cytoplasm</keyword>
<name>A0ABQ9NPA9_9PEZI</name>
<evidence type="ECO:0000256" key="4">
    <source>
        <dbReference type="ARBA" id="ARBA00022777"/>
    </source>
</evidence>
<dbReference type="HAMAP" id="MF_00235">
    <property type="entry name" value="Adenylate_kinase_Adk"/>
    <property type="match status" value="1"/>
</dbReference>
<dbReference type="EMBL" id="JAPDRL010000043">
    <property type="protein sequence ID" value="KAJ9663422.1"/>
    <property type="molecule type" value="Genomic_DNA"/>
</dbReference>
<dbReference type="EC" id="2.7.4.14" evidence="9"/>
<keyword evidence="7 9" id="KW-0539">Nucleus</keyword>
<evidence type="ECO:0000256" key="6">
    <source>
        <dbReference type="ARBA" id="ARBA00022975"/>
    </source>
</evidence>
<dbReference type="SUPFAM" id="SSF52540">
    <property type="entry name" value="P-loop containing nucleoside triphosphate hydrolases"/>
    <property type="match status" value="1"/>
</dbReference>
<evidence type="ECO:0000256" key="5">
    <source>
        <dbReference type="ARBA" id="ARBA00022840"/>
    </source>
</evidence>
<dbReference type="InterPro" id="IPR006266">
    <property type="entry name" value="UMP_CMP_kinase"/>
</dbReference>
<feature type="region of interest" description="LID" evidence="9">
    <location>
        <begin position="154"/>
        <end position="164"/>
    </location>
</feature>
<dbReference type="InterPro" id="IPR027417">
    <property type="entry name" value="P-loop_NTPase"/>
</dbReference>
<dbReference type="Proteomes" id="UP001172684">
    <property type="component" value="Unassembled WGS sequence"/>
</dbReference>
<evidence type="ECO:0000256" key="8">
    <source>
        <dbReference type="ARBA" id="ARBA00048116"/>
    </source>
</evidence>
<keyword evidence="3 9" id="KW-0547">Nucleotide-binding</keyword>
<feature type="binding site" evidence="9">
    <location>
        <begin position="38"/>
        <end position="43"/>
    </location>
    <ligand>
        <name>ATP</name>
        <dbReference type="ChEBI" id="CHEBI:30616"/>
    </ligand>
</feature>
<dbReference type="CDD" id="cd01428">
    <property type="entry name" value="ADK"/>
    <property type="match status" value="1"/>
</dbReference>
<dbReference type="GO" id="GO:0016301">
    <property type="term" value="F:kinase activity"/>
    <property type="evidence" value="ECO:0007669"/>
    <property type="project" value="UniProtKB-KW"/>
</dbReference>
<keyword evidence="2 9" id="KW-0808">Transferase</keyword>
<feature type="binding site" evidence="9">
    <location>
        <position position="200"/>
    </location>
    <ligand>
        <name>ATP</name>
        <dbReference type="ChEBI" id="CHEBI:30616"/>
    </ligand>
</feature>
<comment type="catalytic activity">
    <reaction evidence="8 9">
        <text>UMP + ATP = UDP + ADP</text>
        <dbReference type="Rhea" id="RHEA:24400"/>
        <dbReference type="ChEBI" id="CHEBI:30616"/>
        <dbReference type="ChEBI" id="CHEBI:57865"/>
        <dbReference type="ChEBI" id="CHEBI:58223"/>
        <dbReference type="ChEBI" id="CHEBI:456216"/>
        <dbReference type="EC" id="2.7.4.14"/>
    </reaction>
</comment>
<evidence type="ECO:0000256" key="9">
    <source>
        <dbReference type="HAMAP-Rule" id="MF_03172"/>
    </source>
</evidence>
<dbReference type="InterPro" id="IPR033690">
    <property type="entry name" value="Adenylat_kinase_CS"/>
</dbReference>
<evidence type="ECO:0000256" key="2">
    <source>
        <dbReference type="ARBA" id="ARBA00022679"/>
    </source>
</evidence>
<reference evidence="11" key="1">
    <citation type="submission" date="2022-10" db="EMBL/GenBank/DDBJ databases">
        <title>Culturing micro-colonial fungi from biological soil crusts in the Mojave desert and describing Neophaeococcomyces mojavensis, and introducing the new genera and species Taxawa tesnikishii.</title>
        <authorList>
            <person name="Kurbessoian T."/>
            <person name="Stajich J.E."/>
        </authorList>
    </citation>
    <scope>NUCLEOTIDE SEQUENCE</scope>
    <source>
        <strain evidence="11">TK_1</strain>
    </source>
</reference>
<dbReference type="HAMAP" id="MF_03172">
    <property type="entry name" value="Adenylate_kinase_UMP_CMP_kin"/>
    <property type="match status" value="1"/>
</dbReference>
<keyword evidence="12" id="KW-1185">Reference proteome</keyword>
<keyword evidence="5 9" id="KW-0067">ATP-binding</keyword>
<dbReference type="Pfam" id="PF00406">
    <property type="entry name" value="ADK"/>
    <property type="match status" value="1"/>
</dbReference>
<protein>
    <recommendedName>
        <fullName evidence="9">Uridylate kinase</fullName>
        <shortName evidence="9">UK</shortName>
        <ecNumber evidence="9">2.7.4.14</ecNumber>
    </recommendedName>
    <alternativeName>
        <fullName evidence="9">ATP:UMP phosphotransferase</fullName>
    </alternativeName>
    <alternativeName>
        <fullName evidence="9">Deoxycytidylate kinase</fullName>
        <shortName evidence="9">CK</shortName>
        <shortName evidence="9">dCMP kinase</shortName>
    </alternativeName>
    <alternativeName>
        <fullName evidence="9">Uridine monophosphate kinase</fullName>
        <shortName evidence="9">UMP kinase</shortName>
        <shortName evidence="9">UMPK</shortName>
    </alternativeName>
</protein>
<comment type="domain">
    <text evidence="9">Consists of three domains, a large central CORE domain and two small peripheral domains, NMPbind and LID, which undergo movements during catalysis. The LID domain closes over the site of phosphoryl transfer upon ATP binding. Assembling and dissambling the active center during each catalytic cycle provides an effective means to prevent ATP hydrolysis.</text>
</comment>
<feature type="binding site" evidence="9">
    <location>
        <position position="64"/>
    </location>
    <ligand>
        <name>a ribonucleoside 5'-phosphate</name>
        <dbReference type="ChEBI" id="CHEBI:58043"/>
    </ligand>
</feature>
<feature type="binding site" evidence="9">
    <location>
        <begin position="86"/>
        <end position="88"/>
    </location>
    <ligand>
        <name>a ribonucleoside 5'-phosphate</name>
        <dbReference type="ChEBI" id="CHEBI:58043"/>
    </ligand>
</feature>
<evidence type="ECO:0000256" key="1">
    <source>
        <dbReference type="ARBA" id="ARBA00022490"/>
    </source>
</evidence>
<comment type="subcellular location">
    <subcellularLocation>
        <location evidence="9">Cytoplasm</location>
    </subcellularLocation>
    <subcellularLocation>
        <location evidence="9">Nucleus</location>
    </subcellularLocation>
    <text evidence="9">Predominantly cytoplasmic.</text>
</comment>
<keyword evidence="4 9" id="KW-0418">Kinase</keyword>
<feature type="binding site" evidence="9">
    <location>
        <position position="172"/>
    </location>
    <ligand>
        <name>a ribonucleoside 5'-phosphate</name>
        <dbReference type="ChEBI" id="CHEBI:58043"/>
    </ligand>
</feature>
<feature type="region of interest" description="Disordered" evidence="10">
    <location>
        <begin position="1"/>
        <end position="21"/>
    </location>
</feature>
<comment type="subunit">
    <text evidence="9">Monomer.</text>
</comment>
<dbReference type="PRINTS" id="PR00094">
    <property type="entry name" value="ADENYLTKNASE"/>
</dbReference>
<feature type="binding site" evidence="9">
    <location>
        <position position="124"/>
    </location>
    <ligand>
        <name>a ribonucleoside 5'-phosphate</name>
        <dbReference type="ChEBI" id="CHEBI:58043"/>
    </ligand>
</feature>
<comment type="caution">
    <text evidence="11">The sequence shown here is derived from an EMBL/GenBank/DDBJ whole genome shotgun (WGS) entry which is preliminary data.</text>
</comment>
<evidence type="ECO:0000313" key="11">
    <source>
        <dbReference type="EMBL" id="KAJ9663422.1"/>
    </source>
</evidence>
<dbReference type="PANTHER" id="PTHR23359">
    <property type="entry name" value="NUCLEOTIDE KINASE"/>
    <property type="match status" value="1"/>
</dbReference>
<comment type="function">
    <text evidence="9">Catalyzes the phosphorylation of pyrimidine nucleoside monophosphates at the expense of ATP. Plays an important role in de novo pyrimidine nucleotide biosynthesis. Has preference for UMP and dUMP as phosphate acceptors, but can also use CMP, dCMP and AMP.</text>
</comment>
<feature type="binding site" evidence="9">
    <location>
        <position position="161"/>
    </location>
    <ligand>
        <name>a ribonucleoside 5'-phosphate</name>
        <dbReference type="ChEBI" id="CHEBI:58043"/>
    </ligand>
</feature>
<dbReference type="Gene3D" id="3.40.50.300">
    <property type="entry name" value="P-loop containing nucleotide triphosphate hydrolases"/>
    <property type="match status" value="1"/>
</dbReference>
<dbReference type="NCBIfam" id="TIGR01359">
    <property type="entry name" value="UMP_CMP_kin_fam"/>
    <property type="match status" value="1"/>
</dbReference>
<evidence type="ECO:0000313" key="12">
    <source>
        <dbReference type="Proteomes" id="UP001172684"/>
    </source>
</evidence>
<dbReference type="InterPro" id="IPR000850">
    <property type="entry name" value="Adenylat/UMP-CMP_kin"/>
</dbReference>
<feature type="binding site" evidence="9">
    <location>
        <position position="155"/>
    </location>
    <ligand>
        <name>ATP</name>
        <dbReference type="ChEBI" id="CHEBI:30616"/>
    </ligand>
</feature>
<comment type="cofactor">
    <cofactor evidence="9">
        <name>Mg(2+)</name>
        <dbReference type="ChEBI" id="CHEBI:18420"/>
    </cofactor>
    <text evidence="9">Binds 1 Mg(2+) ion per monomer.</text>
</comment>
<proteinExistence type="inferred from homology"/>
<evidence type="ECO:0000256" key="10">
    <source>
        <dbReference type="SAM" id="MobiDB-lite"/>
    </source>
</evidence>
<feature type="region of interest" description="NMPbind" evidence="9">
    <location>
        <begin position="58"/>
        <end position="88"/>
    </location>
</feature>
<dbReference type="PROSITE" id="PS00113">
    <property type="entry name" value="ADENYLATE_KINASE"/>
    <property type="match status" value="1"/>
</dbReference>
<gene>
    <name evidence="11" type="primary">URA6</name>
    <name evidence="11" type="ORF">H2201_005630</name>
</gene>
<comment type="similarity">
    <text evidence="9">Belongs to the adenylate kinase family. UMP-CMP kinase subfamily.</text>
</comment>
<keyword evidence="6 9" id="KW-0665">Pyrimidine biosynthesis</keyword>
<evidence type="ECO:0000256" key="3">
    <source>
        <dbReference type="ARBA" id="ARBA00022741"/>
    </source>
</evidence>
<feature type="binding site" evidence="9">
    <location>
        <begin position="117"/>
        <end position="120"/>
    </location>
    <ligand>
        <name>a ribonucleoside 5'-phosphate</name>
        <dbReference type="ChEBI" id="CHEBI:58043"/>
    </ligand>
</feature>
<sequence>MPAIAPPKDLSKLPAPDRSTPIFSPEEATVIYVLGGPGSGKGTQCAKLVRDYGFKHLSAGDLLREEQDRPGSEFGELIKSYIKEGQIVPMEVTVQLLENAMRAAIDKEGKHMFLIDGFPRKMDQALKFEEAVCKSKFTLFFDCPEEVMQERLLNRGKTSGRSDDNAESIKKRFKTFEETSMPVVDYFAKEGRVVQIEAVKSPDEIYETVKEKLAERGIVPQKS</sequence>
<accession>A0ABQ9NPA9</accession>
<evidence type="ECO:0000256" key="7">
    <source>
        <dbReference type="ARBA" id="ARBA00023242"/>
    </source>
</evidence>